<keyword evidence="3" id="KW-1185">Reference proteome</keyword>
<dbReference type="HOGENOM" id="CLU_3066529_0_0_11"/>
<dbReference type="Proteomes" id="UP000000377">
    <property type="component" value="Chromosome"/>
</dbReference>
<evidence type="ECO:0000313" key="2">
    <source>
        <dbReference type="EMBL" id="ADI04585.1"/>
    </source>
</evidence>
<reference evidence="2 3" key="1">
    <citation type="journal article" date="2010" name="J. Bacteriol.">
        <title>Genome sequence of the milbemycin-producing bacterium Streptomyces bingchenggensis.</title>
        <authorList>
            <person name="Wang X.J."/>
            <person name="Yan Y.J."/>
            <person name="Zhang B."/>
            <person name="An J."/>
            <person name="Wang J.J."/>
            <person name="Tian J."/>
            <person name="Jiang L."/>
            <person name="Chen Y.H."/>
            <person name="Huang S.X."/>
            <person name="Yin M."/>
            <person name="Zhang J."/>
            <person name="Gao A.L."/>
            <person name="Liu C.X."/>
            <person name="Zhu Z.X."/>
            <person name="Xiang W.S."/>
        </authorList>
    </citation>
    <scope>NUCLEOTIDE SEQUENCE [LARGE SCALE GENOMIC DNA]</scope>
    <source>
        <strain evidence="2 3">BCW-1</strain>
    </source>
</reference>
<name>D7CDS0_STRBB</name>
<dbReference type="AlphaFoldDB" id="D7CDS0"/>
<dbReference type="KEGG" id="sbh:SBI_01464"/>
<dbReference type="EMBL" id="CP002047">
    <property type="protein sequence ID" value="ADI04585.1"/>
    <property type="molecule type" value="Genomic_DNA"/>
</dbReference>
<keyword evidence="1" id="KW-0472">Membrane</keyword>
<protein>
    <submittedName>
        <fullName evidence="2">Uncharacterized protein</fullName>
    </submittedName>
</protein>
<gene>
    <name evidence="2" type="ordered locus">SBI_01464</name>
</gene>
<accession>D7CDS0</accession>
<proteinExistence type="predicted"/>
<keyword evidence="1" id="KW-1133">Transmembrane helix</keyword>
<keyword evidence="1" id="KW-0812">Transmembrane</keyword>
<sequence length="53" mass="6141">MPIVITKILQEPDIMSPGLTWSLVIQLIYLLACWTFRWLAPSLGQAQRKTRRS</sequence>
<evidence type="ECO:0000256" key="1">
    <source>
        <dbReference type="SAM" id="Phobius"/>
    </source>
</evidence>
<organism evidence="2 3">
    <name type="scientific">Streptomyces bingchenggensis (strain BCW-1)</name>
    <dbReference type="NCBI Taxonomy" id="749414"/>
    <lineage>
        <taxon>Bacteria</taxon>
        <taxon>Bacillati</taxon>
        <taxon>Actinomycetota</taxon>
        <taxon>Actinomycetes</taxon>
        <taxon>Kitasatosporales</taxon>
        <taxon>Streptomycetaceae</taxon>
        <taxon>Streptomyces</taxon>
    </lineage>
</organism>
<feature type="transmembrane region" description="Helical" evidence="1">
    <location>
        <begin position="20"/>
        <end position="40"/>
    </location>
</feature>
<evidence type="ECO:0000313" key="3">
    <source>
        <dbReference type="Proteomes" id="UP000000377"/>
    </source>
</evidence>